<reference evidence="2 3" key="1">
    <citation type="journal article" date="2020" name="bioRxiv">
        <title>Whole genome comparisons of ergot fungi reveals the divergence and evolution of species within the genus Claviceps are the result of varying mechanisms driving genome evolution and host range expansion.</title>
        <authorList>
            <person name="Wyka S.A."/>
            <person name="Mondo S.J."/>
            <person name="Liu M."/>
            <person name="Dettman J."/>
            <person name="Nalam V."/>
            <person name="Broders K.D."/>
        </authorList>
    </citation>
    <scope>NUCLEOTIDE SEQUENCE [LARGE SCALE GENOMIC DNA]</scope>
    <source>
        <strain evidence="2 3">CCC 1485</strain>
    </source>
</reference>
<dbReference type="OrthoDB" id="3882058at2759"/>
<dbReference type="Proteomes" id="UP000706124">
    <property type="component" value="Unassembled WGS sequence"/>
</dbReference>
<accession>A0A9P7MHB6</accession>
<evidence type="ECO:0000256" key="1">
    <source>
        <dbReference type="SAM" id="MobiDB-lite"/>
    </source>
</evidence>
<feature type="region of interest" description="Disordered" evidence="1">
    <location>
        <begin position="467"/>
        <end position="496"/>
    </location>
</feature>
<name>A0A9P7MHB6_9HYPO</name>
<keyword evidence="3" id="KW-1185">Reference proteome</keyword>
<dbReference type="AlphaFoldDB" id="A0A9P7MHB6"/>
<feature type="region of interest" description="Disordered" evidence="1">
    <location>
        <begin position="208"/>
        <end position="242"/>
    </location>
</feature>
<gene>
    <name evidence="2" type="ORF">E4U60_004886</name>
</gene>
<organism evidence="2 3">
    <name type="scientific">Claviceps pazoutovae</name>
    <dbReference type="NCBI Taxonomy" id="1649127"/>
    <lineage>
        <taxon>Eukaryota</taxon>
        <taxon>Fungi</taxon>
        <taxon>Dikarya</taxon>
        <taxon>Ascomycota</taxon>
        <taxon>Pezizomycotina</taxon>
        <taxon>Sordariomycetes</taxon>
        <taxon>Hypocreomycetidae</taxon>
        <taxon>Hypocreales</taxon>
        <taxon>Clavicipitaceae</taxon>
        <taxon>Claviceps</taxon>
    </lineage>
</organism>
<evidence type="ECO:0000313" key="2">
    <source>
        <dbReference type="EMBL" id="KAG5945793.1"/>
    </source>
</evidence>
<evidence type="ECO:0008006" key="4">
    <source>
        <dbReference type="Google" id="ProtNLM"/>
    </source>
</evidence>
<protein>
    <recommendedName>
        <fullName evidence="4">Only prolin and serin are matching in the corresponding protein</fullName>
    </recommendedName>
</protein>
<comment type="caution">
    <text evidence="2">The sequence shown here is derived from an EMBL/GenBank/DDBJ whole genome shotgun (WGS) entry which is preliminary data.</text>
</comment>
<feature type="region of interest" description="Disordered" evidence="1">
    <location>
        <begin position="72"/>
        <end position="125"/>
    </location>
</feature>
<feature type="region of interest" description="Disordered" evidence="1">
    <location>
        <begin position="312"/>
        <end position="333"/>
    </location>
</feature>
<evidence type="ECO:0000313" key="3">
    <source>
        <dbReference type="Proteomes" id="UP000706124"/>
    </source>
</evidence>
<dbReference type="EMBL" id="SRPO01000041">
    <property type="protein sequence ID" value="KAG5945793.1"/>
    <property type="molecule type" value="Genomic_DNA"/>
</dbReference>
<proteinExistence type="predicted"/>
<sequence>MSPQLKPLLLPQLVQQRQTAAAPSSLTTTNLNQMDLQSDYRTANWSSSDMASPAVTPIFSPRSRPRFLSSASSLDLPMQSKPESPSPPSLASSTLSSVRYLEDVEEEPMQRSRDEADGFSTDSDSHSENFGLYSCLCDRACSHRNSGEADYSGNLVPGLNMDYDMGFLSDGQYTPESRKNGKRRNAAETAIAELASKLGSRMPAIRRWHTSKRANPRPSPTTCLSTENALPDGAPTSHSLAAGSAYPADRRYQGSEVMPPVSPDVPRYSMEVDAEVEFGNELSPEDISSLERDRSLATTPLLPPLLIGVPTMPPRESPLQSPKVESSPPPMEDPMSPALLPTSQFVRSPLSTRPSAWSLRKMSGSGELCVALPGILQDQDYDEWSDRLGHANFTISPQPYDLDCFETEAITKFRGDWDRARSNYTKHLVRTGENYGHTSKIYVLTEAKWAEIEGRWRATWDKVIKQTCHSTPGSNTASRTQSRARGRGRSSSSHAAVFARQPTQDDLAMLEWMRVDDCLPSAVTRMLESLQQDGKCPGRGDEDIVGPMQRDAVMKRPQATTTPQEAKGRFRKLIADKLGLRK</sequence>